<dbReference type="InterPro" id="IPR036390">
    <property type="entry name" value="WH_DNA-bd_sf"/>
</dbReference>
<dbReference type="SUPFAM" id="SSF46785">
    <property type="entry name" value="Winged helix' DNA-binding domain"/>
    <property type="match status" value="1"/>
</dbReference>
<name>A0A9D7LNK2_9RHOO</name>
<evidence type="ECO:0000313" key="2">
    <source>
        <dbReference type="Proteomes" id="UP000808146"/>
    </source>
</evidence>
<gene>
    <name evidence="1" type="ORF">IPN75_01910</name>
</gene>
<accession>A0A9D7LNK2</accession>
<dbReference type="AlphaFoldDB" id="A0A9D7LNK2"/>
<comment type="caution">
    <text evidence="1">The sequence shown here is derived from an EMBL/GenBank/DDBJ whole genome shotgun (WGS) entry which is preliminary data.</text>
</comment>
<protein>
    <submittedName>
        <fullName evidence="1">Transcriptional regulator</fullName>
    </submittedName>
</protein>
<proteinExistence type="predicted"/>
<evidence type="ECO:0000313" key="1">
    <source>
        <dbReference type="EMBL" id="MBK8889208.1"/>
    </source>
</evidence>
<dbReference type="EMBL" id="JADKBR010000001">
    <property type="protein sequence ID" value="MBK8889208.1"/>
    <property type="molecule type" value="Genomic_DNA"/>
</dbReference>
<organism evidence="1 2">
    <name type="scientific">Candidatus Dechloromonas phosphorivorans</name>
    <dbReference type="NCBI Taxonomy" id="2899244"/>
    <lineage>
        <taxon>Bacteria</taxon>
        <taxon>Pseudomonadati</taxon>
        <taxon>Pseudomonadota</taxon>
        <taxon>Betaproteobacteria</taxon>
        <taxon>Rhodocyclales</taxon>
        <taxon>Azonexaceae</taxon>
        <taxon>Dechloromonas</taxon>
    </lineage>
</organism>
<reference evidence="1" key="1">
    <citation type="submission" date="2020-10" db="EMBL/GenBank/DDBJ databases">
        <title>Connecting structure to function with the recovery of over 1000 high-quality activated sludge metagenome-assembled genomes encoding full-length rRNA genes using long-read sequencing.</title>
        <authorList>
            <person name="Singleton C.M."/>
            <person name="Petriglieri F."/>
            <person name="Kristensen J.M."/>
            <person name="Kirkegaard R.H."/>
            <person name="Michaelsen T.Y."/>
            <person name="Andersen M.H."/>
            <person name="Karst S.M."/>
            <person name="Dueholm M.S."/>
            <person name="Nielsen P.H."/>
            <person name="Albertsen M."/>
        </authorList>
    </citation>
    <scope>NUCLEOTIDE SEQUENCE</scope>
    <source>
        <strain evidence="1">OdNE_18-Q3-R46-58_BAT3C.305</strain>
    </source>
</reference>
<sequence length="87" mass="9337">MHTSEVYEYLKKHGQLLDLEIAAATGISLDEVRTSLSELSAQGDISRCSVTSYANGTPVEGFQCRIAGYIPRPAPGRKPGVTPKVTT</sequence>
<dbReference type="Proteomes" id="UP000808146">
    <property type="component" value="Unassembled WGS sequence"/>
</dbReference>